<dbReference type="CDD" id="cd18722">
    <property type="entry name" value="PIN_NicB-like"/>
    <property type="match status" value="1"/>
</dbReference>
<reference evidence="2 3" key="1">
    <citation type="journal article" date="2015" name="Mol. Plant Microbe Interact.">
        <title>Comparative Genomic Analysis of Pseudomonas chlororaphis PCL1606 Reveals New Insight into Antifungal Compounds Involved in Biocontrol.</title>
        <authorList>
            <person name="Calderon C.E."/>
            <person name="Ramos C."/>
            <person name="de Vicente A."/>
            <person name="Cazorla F.M."/>
        </authorList>
    </citation>
    <scope>NUCLEOTIDE SEQUENCE [LARGE SCALE GENOMIC DNA]</scope>
    <source>
        <strain evidence="2 3">PCL1606</strain>
    </source>
</reference>
<dbReference type="Gene3D" id="3.40.50.1010">
    <property type="entry name" value="5'-nuclease"/>
    <property type="match status" value="1"/>
</dbReference>
<dbReference type="RefSeq" id="WP_045886529.1">
    <property type="nucleotide sequence ID" value="NZ_CP011110.1"/>
</dbReference>
<sequence length="229" mass="25927">MRTAFFVDGYNLFYGLLAGTPYKWLDLPQLLAHIVHVENPASELVSVDYFTSSVKPELATRGRLSKEAQDTYIRALKAAKVCVHFGRHQLEPARAPRFIDKKIGASRQDKVDIWKLEEKETDVYIAISMYRLAARQASTTHCAPIEQLVLVSGDTDMTPALKAIRADFPQLTLGVILPHRPEFERPAPGSLKACAHWMRRVVTADELQRHQFPERVPTHKAPAIKPGYW</sequence>
<feature type="domain" description="NYN" evidence="1">
    <location>
        <begin position="2"/>
        <end position="166"/>
    </location>
</feature>
<evidence type="ECO:0000313" key="3">
    <source>
        <dbReference type="Proteomes" id="UP000032748"/>
    </source>
</evidence>
<evidence type="ECO:0000259" key="1">
    <source>
        <dbReference type="Pfam" id="PF01936"/>
    </source>
</evidence>
<dbReference type="Pfam" id="PF01936">
    <property type="entry name" value="NYN"/>
    <property type="match status" value="1"/>
</dbReference>
<organism evidence="2 3">
    <name type="scientific">Pseudomonas chlororaphis</name>
    <dbReference type="NCBI Taxonomy" id="587753"/>
    <lineage>
        <taxon>Bacteria</taxon>
        <taxon>Pseudomonadati</taxon>
        <taxon>Pseudomonadota</taxon>
        <taxon>Gammaproteobacteria</taxon>
        <taxon>Pseudomonadales</taxon>
        <taxon>Pseudomonadaceae</taxon>
        <taxon>Pseudomonas</taxon>
    </lineage>
</organism>
<dbReference type="AlphaFoldDB" id="A0A0D5Y8J6"/>
<dbReference type="KEGG" id="pcz:PCL1606_59250"/>
<gene>
    <name evidence="2" type="ORF">PCL1606_59250</name>
</gene>
<name>A0A0D5Y8J6_9PSED</name>
<dbReference type="OrthoDB" id="9809421at2"/>
<dbReference type="InterPro" id="IPR021139">
    <property type="entry name" value="NYN"/>
</dbReference>
<protein>
    <recommendedName>
        <fullName evidence="1">NYN domain-containing protein</fullName>
    </recommendedName>
</protein>
<proteinExistence type="predicted"/>
<accession>A0A0D5Y8J6</accession>
<evidence type="ECO:0000313" key="2">
    <source>
        <dbReference type="EMBL" id="AKA27370.1"/>
    </source>
</evidence>
<dbReference type="GO" id="GO:0004540">
    <property type="term" value="F:RNA nuclease activity"/>
    <property type="evidence" value="ECO:0007669"/>
    <property type="project" value="InterPro"/>
</dbReference>
<dbReference type="EMBL" id="CP011110">
    <property type="protein sequence ID" value="AKA27370.1"/>
    <property type="molecule type" value="Genomic_DNA"/>
</dbReference>
<dbReference type="Proteomes" id="UP000032748">
    <property type="component" value="Chromosome"/>
</dbReference>
<dbReference type="PATRIC" id="fig|587753.10.peg.5908"/>